<dbReference type="Pfam" id="PF00379">
    <property type="entry name" value="Chitin_bind_4"/>
    <property type="match status" value="1"/>
</dbReference>
<name>T1JIX6_STRMM</name>
<dbReference type="GO" id="GO:0062129">
    <property type="term" value="C:chitin-based extracellular matrix"/>
    <property type="evidence" value="ECO:0007669"/>
    <property type="project" value="TreeGrafter"/>
</dbReference>
<dbReference type="STRING" id="126957.T1JIX6"/>
<dbReference type="InterPro" id="IPR031311">
    <property type="entry name" value="CHIT_BIND_RR_consensus"/>
</dbReference>
<protein>
    <submittedName>
        <fullName evidence="4">Uncharacterized protein</fullName>
    </submittedName>
</protein>
<evidence type="ECO:0000256" key="2">
    <source>
        <dbReference type="PROSITE-ProRule" id="PRU00497"/>
    </source>
</evidence>
<proteinExistence type="predicted"/>
<dbReference type="PANTHER" id="PTHR10380">
    <property type="entry name" value="CUTICLE PROTEIN"/>
    <property type="match status" value="1"/>
</dbReference>
<accession>T1JIX6</accession>
<dbReference type="GO" id="GO:0008010">
    <property type="term" value="F:structural constituent of chitin-based larval cuticle"/>
    <property type="evidence" value="ECO:0007669"/>
    <property type="project" value="TreeGrafter"/>
</dbReference>
<dbReference type="PROSITE" id="PS51155">
    <property type="entry name" value="CHIT_BIND_RR_2"/>
    <property type="match status" value="1"/>
</dbReference>
<feature type="signal peptide" evidence="3">
    <location>
        <begin position="1"/>
        <end position="20"/>
    </location>
</feature>
<organism evidence="4 5">
    <name type="scientific">Strigamia maritima</name>
    <name type="common">European centipede</name>
    <name type="synonym">Geophilus maritimus</name>
    <dbReference type="NCBI Taxonomy" id="126957"/>
    <lineage>
        <taxon>Eukaryota</taxon>
        <taxon>Metazoa</taxon>
        <taxon>Ecdysozoa</taxon>
        <taxon>Arthropoda</taxon>
        <taxon>Myriapoda</taxon>
        <taxon>Chilopoda</taxon>
        <taxon>Pleurostigmophora</taxon>
        <taxon>Geophilomorpha</taxon>
        <taxon>Linotaeniidae</taxon>
        <taxon>Strigamia</taxon>
    </lineage>
</organism>
<keyword evidence="5" id="KW-1185">Reference proteome</keyword>
<evidence type="ECO:0000256" key="1">
    <source>
        <dbReference type="ARBA" id="ARBA00022460"/>
    </source>
</evidence>
<dbReference type="PhylomeDB" id="T1JIX6"/>
<dbReference type="OMA" id="YAAYNTH"/>
<dbReference type="Proteomes" id="UP000014500">
    <property type="component" value="Unassembled WGS sequence"/>
</dbReference>
<sequence>MKSKLLFVLTLTSLYINTLATYSYSSNPSVVYIPSTSPPSSQYHYQPIVPIKYHTVIPVKTYEAPDKSHSTQYHAQDSLGQYSYGYSTSNGIEKNEARSADGTVVGGYSYISPEGQQVVIKYTAGEEGFKATGNVIPQQVEATPEVAQATYEHMMAKAEAEKKSEHPEMAAYTSYSPYGLPYVYHYPIGYNAYAAYNTHAYPEKMVGNNYMMNNMNMDKMLYNYKFSY</sequence>
<dbReference type="eggNOG" id="ENOG502RYTI">
    <property type="taxonomic scope" value="Eukaryota"/>
</dbReference>
<feature type="chain" id="PRO_5004580378" evidence="3">
    <location>
        <begin position="21"/>
        <end position="228"/>
    </location>
</feature>
<evidence type="ECO:0000256" key="3">
    <source>
        <dbReference type="SAM" id="SignalP"/>
    </source>
</evidence>
<dbReference type="AlphaFoldDB" id="T1JIX6"/>
<reference evidence="5" key="1">
    <citation type="submission" date="2011-05" db="EMBL/GenBank/DDBJ databases">
        <authorList>
            <person name="Richards S.R."/>
            <person name="Qu J."/>
            <person name="Jiang H."/>
            <person name="Jhangiani S.N."/>
            <person name="Agravi P."/>
            <person name="Goodspeed R."/>
            <person name="Gross S."/>
            <person name="Mandapat C."/>
            <person name="Jackson L."/>
            <person name="Mathew T."/>
            <person name="Pu L."/>
            <person name="Thornton R."/>
            <person name="Saada N."/>
            <person name="Wilczek-Boney K.B."/>
            <person name="Lee S."/>
            <person name="Kovar C."/>
            <person name="Wu Y."/>
            <person name="Scherer S.E."/>
            <person name="Worley K.C."/>
            <person name="Muzny D.M."/>
            <person name="Gibbs R."/>
        </authorList>
    </citation>
    <scope>NUCLEOTIDE SEQUENCE</scope>
    <source>
        <strain evidence="5">Brora</strain>
    </source>
</reference>
<dbReference type="PROSITE" id="PS00233">
    <property type="entry name" value="CHIT_BIND_RR_1"/>
    <property type="match status" value="1"/>
</dbReference>
<reference evidence="4" key="2">
    <citation type="submission" date="2015-02" db="UniProtKB">
        <authorList>
            <consortium name="EnsemblMetazoa"/>
        </authorList>
    </citation>
    <scope>IDENTIFICATION</scope>
</reference>
<dbReference type="PRINTS" id="PR00947">
    <property type="entry name" value="CUTICLE"/>
</dbReference>
<keyword evidence="1 2" id="KW-0193">Cuticle</keyword>
<dbReference type="EMBL" id="JH431425">
    <property type="status" value="NOT_ANNOTATED_CDS"/>
    <property type="molecule type" value="Genomic_DNA"/>
</dbReference>
<dbReference type="HOGENOM" id="CLU_1216117_0_0_1"/>
<evidence type="ECO:0000313" key="5">
    <source>
        <dbReference type="Proteomes" id="UP000014500"/>
    </source>
</evidence>
<dbReference type="EnsemblMetazoa" id="SMAR013807-RA">
    <property type="protein sequence ID" value="SMAR013807-PA"/>
    <property type="gene ID" value="SMAR013807"/>
</dbReference>
<keyword evidence="3" id="KW-0732">Signal</keyword>
<evidence type="ECO:0000313" key="4">
    <source>
        <dbReference type="EnsemblMetazoa" id="SMAR013807-PA"/>
    </source>
</evidence>
<dbReference type="PANTHER" id="PTHR10380:SF196">
    <property type="entry name" value="CUTICULAR PROTEIN 72EA"/>
    <property type="match status" value="1"/>
</dbReference>
<dbReference type="InterPro" id="IPR000618">
    <property type="entry name" value="Insect_cuticle"/>
</dbReference>
<dbReference type="InterPro" id="IPR050468">
    <property type="entry name" value="Cuticle_Struct_Prot"/>
</dbReference>